<comment type="caution">
    <text evidence="1">The sequence shown here is derived from an EMBL/GenBank/DDBJ whole genome shotgun (WGS) entry which is preliminary data.</text>
</comment>
<evidence type="ECO:0000313" key="2">
    <source>
        <dbReference type="Proteomes" id="UP000593567"/>
    </source>
</evidence>
<evidence type="ECO:0000313" key="1">
    <source>
        <dbReference type="EMBL" id="KAF6040044.1"/>
    </source>
</evidence>
<gene>
    <name evidence="1" type="ORF">EB796_001651</name>
</gene>
<sequence length="117" mass="13018">MMAQGAHYPVDELSLYSEPVSDTLQPNYCNDIDHQTKHYTQLIGATPRKLPKLCRPTNIAPGYPWIPGKDSIPRTPQWCAAIPLHPNLAAGIHLSSGGEHLPYNHYNPPKGTWLSHT</sequence>
<proteinExistence type="predicted"/>
<reference evidence="1" key="1">
    <citation type="submission" date="2020-06" db="EMBL/GenBank/DDBJ databases">
        <title>Draft genome of Bugula neritina, a colonial animal packing powerful symbionts and potential medicines.</title>
        <authorList>
            <person name="Rayko M."/>
        </authorList>
    </citation>
    <scope>NUCLEOTIDE SEQUENCE [LARGE SCALE GENOMIC DNA]</scope>
    <source>
        <strain evidence="1">Kwan_BN1</strain>
    </source>
</reference>
<dbReference type="AlphaFoldDB" id="A0A7J7KPD9"/>
<dbReference type="EMBL" id="VXIV02000186">
    <property type="protein sequence ID" value="KAF6040044.1"/>
    <property type="molecule type" value="Genomic_DNA"/>
</dbReference>
<dbReference type="Proteomes" id="UP000593567">
    <property type="component" value="Unassembled WGS sequence"/>
</dbReference>
<name>A0A7J7KPD9_BUGNE</name>
<accession>A0A7J7KPD9</accession>
<organism evidence="1 2">
    <name type="scientific">Bugula neritina</name>
    <name type="common">Brown bryozoan</name>
    <name type="synonym">Sertularia neritina</name>
    <dbReference type="NCBI Taxonomy" id="10212"/>
    <lineage>
        <taxon>Eukaryota</taxon>
        <taxon>Metazoa</taxon>
        <taxon>Spiralia</taxon>
        <taxon>Lophotrochozoa</taxon>
        <taxon>Bryozoa</taxon>
        <taxon>Gymnolaemata</taxon>
        <taxon>Cheilostomatida</taxon>
        <taxon>Flustrina</taxon>
        <taxon>Buguloidea</taxon>
        <taxon>Bugulidae</taxon>
        <taxon>Bugula</taxon>
    </lineage>
</organism>
<keyword evidence="2" id="KW-1185">Reference proteome</keyword>
<protein>
    <submittedName>
        <fullName evidence="1">Uncharacterized protein</fullName>
    </submittedName>
</protein>